<dbReference type="Proteomes" id="UP000789375">
    <property type="component" value="Unassembled WGS sequence"/>
</dbReference>
<dbReference type="AlphaFoldDB" id="A0A9N9GWQ6"/>
<keyword evidence="2" id="KW-1185">Reference proteome</keyword>
<dbReference type="EMBL" id="CAJVPP010003542">
    <property type="protein sequence ID" value="CAG8632072.1"/>
    <property type="molecule type" value="Genomic_DNA"/>
</dbReference>
<proteinExistence type="predicted"/>
<reference evidence="1" key="1">
    <citation type="submission" date="2021-06" db="EMBL/GenBank/DDBJ databases">
        <authorList>
            <person name="Kallberg Y."/>
            <person name="Tangrot J."/>
            <person name="Rosling A."/>
        </authorList>
    </citation>
    <scope>NUCLEOTIDE SEQUENCE</scope>
    <source>
        <strain evidence="1">87-6 pot B 2015</strain>
    </source>
</reference>
<name>A0A9N9GWQ6_FUNMO</name>
<evidence type="ECO:0000313" key="1">
    <source>
        <dbReference type="EMBL" id="CAG8632072.1"/>
    </source>
</evidence>
<accession>A0A9N9GWQ6</accession>
<protein>
    <submittedName>
        <fullName evidence="1">4830_t:CDS:1</fullName>
    </submittedName>
</protein>
<sequence length="43" mass="4672">EIVPVIPISVRIIRLVKAEIIAKVIAIPALSPSLKMTHSEVLI</sequence>
<feature type="non-terminal residue" evidence="1">
    <location>
        <position position="1"/>
    </location>
</feature>
<comment type="caution">
    <text evidence="1">The sequence shown here is derived from an EMBL/GenBank/DDBJ whole genome shotgun (WGS) entry which is preliminary data.</text>
</comment>
<evidence type="ECO:0000313" key="2">
    <source>
        <dbReference type="Proteomes" id="UP000789375"/>
    </source>
</evidence>
<organism evidence="1 2">
    <name type="scientific">Funneliformis mosseae</name>
    <name type="common">Endomycorrhizal fungus</name>
    <name type="synonym">Glomus mosseae</name>
    <dbReference type="NCBI Taxonomy" id="27381"/>
    <lineage>
        <taxon>Eukaryota</taxon>
        <taxon>Fungi</taxon>
        <taxon>Fungi incertae sedis</taxon>
        <taxon>Mucoromycota</taxon>
        <taxon>Glomeromycotina</taxon>
        <taxon>Glomeromycetes</taxon>
        <taxon>Glomerales</taxon>
        <taxon>Glomeraceae</taxon>
        <taxon>Funneliformis</taxon>
    </lineage>
</organism>
<gene>
    <name evidence="1" type="ORF">FMOSSE_LOCUS10540</name>
</gene>